<dbReference type="KEGG" id="vao:FA707_07350"/>
<dbReference type="InterPro" id="IPR033714">
    <property type="entry name" value="tRNA_bind_bactPheRS"/>
</dbReference>
<keyword evidence="2" id="KW-1185">Reference proteome</keyword>
<protein>
    <submittedName>
        <fullName evidence="1">DUF4479 domain-containing protein</fullName>
    </submittedName>
</protein>
<organism evidence="1 2">
    <name type="scientific">Vagococcus zengguangii</name>
    <dbReference type="NCBI Taxonomy" id="2571750"/>
    <lineage>
        <taxon>Bacteria</taxon>
        <taxon>Bacillati</taxon>
        <taxon>Bacillota</taxon>
        <taxon>Bacilli</taxon>
        <taxon>Lactobacillales</taxon>
        <taxon>Enterococcaceae</taxon>
        <taxon>Vagococcus</taxon>
    </lineage>
</organism>
<dbReference type="Gene3D" id="3.30.1940.10">
    <property type="entry name" value="YtpR-like"/>
    <property type="match status" value="1"/>
</dbReference>
<dbReference type="InterPro" id="IPR002547">
    <property type="entry name" value="tRNA-bd_dom"/>
</dbReference>
<reference evidence="1 2" key="1">
    <citation type="submission" date="2019-04" db="EMBL/GenBank/DDBJ databases">
        <title>Vagococcus sp. nov., isolated from faeces of yaks (Bos grunniens).</title>
        <authorList>
            <person name="Ge Y."/>
        </authorList>
    </citation>
    <scope>NUCLEOTIDE SEQUENCE [LARGE SCALE GENOMIC DNA]</scope>
    <source>
        <strain evidence="1 2">MN-17</strain>
    </source>
</reference>
<dbReference type="CDD" id="cd02796">
    <property type="entry name" value="tRNA_bind_bactPheRS"/>
    <property type="match status" value="1"/>
</dbReference>
<dbReference type="Gene3D" id="2.40.50.140">
    <property type="entry name" value="Nucleic acid-binding proteins"/>
    <property type="match status" value="1"/>
</dbReference>
<dbReference type="PROSITE" id="PS50886">
    <property type="entry name" value="TRBD"/>
    <property type="match status" value="1"/>
</dbReference>
<dbReference type="RefSeq" id="WP_136953610.1">
    <property type="nucleotide sequence ID" value="NZ_CP039712.1"/>
</dbReference>
<sequence>MIFSYNKEAVGDVLVAIVDNSGSEKVSFERKGNVAKVFTADKTVGYNFFDVSTYLNDLEGQGQVFLTESQVISLNEQLSDAGFDANLVADNSPKFVVGYVKECVPHEDSDHLSVTKIEVDNGEELQIVCGAPNIEQGQKVVVAKPGAMMPNGLIIWPGNLRGVDSYGMVCSAKELNLPNAPQVKGILVLPEDAVVGSEFKG</sequence>
<dbReference type="InterPro" id="IPR037154">
    <property type="entry name" value="YtpR-like_sf"/>
</dbReference>
<dbReference type="NCBIfam" id="NF045760">
    <property type="entry name" value="YtpR"/>
    <property type="match status" value="1"/>
</dbReference>
<accession>A0A4D7CRR3</accession>
<dbReference type="EMBL" id="CP039712">
    <property type="protein sequence ID" value="QCI86788.1"/>
    <property type="molecule type" value="Genomic_DNA"/>
</dbReference>
<dbReference type="SUPFAM" id="SSF50249">
    <property type="entry name" value="Nucleic acid-binding proteins"/>
    <property type="match status" value="1"/>
</dbReference>
<dbReference type="FunFam" id="2.40.50.140:FF:000045">
    <property type="entry name" value="Phenylalanine--tRNA ligase beta subunit"/>
    <property type="match status" value="1"/>
</dbReference>
<dbReference type="InterPro" id="IPR027855">
    <property type="entry name" value="DUF4479"/>
</dbReference>
<evidence type="ECO:0000313" key="1">
    <source>
        <dbReference type="EMBL" id="QCI86788.1"/>
    </source>
</evidence>
<dbReference type="InterPro" id="IPR012340">
    <property type="entry name" value="NA-bd_OB-fold"/>
</dbReference>
<gene>
    <name evidence="1" type="ORF">FA707_07350</name>
</gene>
<proteinExistence type="predicted"/>
<dbReference type="Proteomes" id="UP000298615">
    <property type="component" value="Chromosome"/>
</dbReference>
<dbReference type="GO" id="GO:0000049">
    <property type="term" value="F:tRNA binding"/>
    <property type="evidence" value="ECO:0007669"/>
    <property type="project" value="UniProtKB-UniRule"/>
</dbReference>
<name>A0A4D7CRR3_9ENTE</name>
<dbReference type="AlphaFoldDB" id="A0A4D7CRR3"/>
<evidence type="ECO:0000313" key="2">
    <source>
        <dbReference type="Proteomes" id="UP000298615"/>
    </source>
</evidence>
<dbReference type="Pfam" id="PF01588">
    <property type="entry name" value="tRNA_bind"/>
    <property type="match status" value="1"/>
</dbReference>
<dbReference type="OrthoDB" id="9805455at2"/>
<dbReference type="Pfam" id="PF14794">
    <property type="entry name" value="DUF4479"/>
    <property type="match status" value="1"/>
</dbReference>